<evidence type="ECO:0000313" key="2">
    <source>
        <dbReference type="EMBL" id="OEG08488.1"/>
    </source>
</evidence>
<organism evidence="2 3">
    <name type="scientific">Enterococcus termitis</name>
    <dbReference type="NCBI Taxonomy" id="332950"/>
    <lineage>
        <taxon>Bacteria</taxon>
        <taxon>Bacillati</taxon>
        <taxon>Bacillota</taxon>
        <taxon>Bacilli</taxon>
        <taxon>Lactobacillales</taxon>
        <taxon>Enterococcaceae</taxon>
        <taxon>Enterococcus</taxon>
    </lineage>
</organism>
<evidence type="ECO:0000256" key="1">
    <source>
        <dbReference type="SAM" id="Phobius"/>
    </source>
</evidence>
<reference evidence="3" key="1">
    <citation type="submission" date="2016-09" db="EMBL/GenBank/DDBJ databases">
        <authorList>
            <person name="Gulvik C.A."/>
        </authorList>
    </citation>
    <scope>NUCLEOTIDE SEQUENCE [LARGE SCALE GENOMIC DNA]</scope>
    <source>
        <strain evidence="3">LMG 8895</strain>
    </source>
</reference>
<dbReference type="Pfam" id="PF06197">
    <property type="entry name" value="DUF998"/>
    <property type="match status" value="1"/>
</dbReference>
<dbReference type="AlphaFoldDB" id="A0A1E5G712"/>
<feature type="transmembrane region" description="Helical" evidence="1">
    <location>
        <begin position="112"/>
        <end position="132"/>
    </location>
</feature>
<feature type="transmembrane region" description="Helical" evidence="1">
    <location>
        <begin position="176"/>
        <end position="194"/>
    </location>
</feature>
<evidence type="ECO:0000313" key="3">
    <source>
        <dbReference type="Proteomes" id="UP000095094"/>
    </source>
</evidence>
<name>A0A1E5G712_9ENTE</name>
<dbReference type="Proteomes" id="UP000095094">
    <property type="component" value="Unassembled WGS sequence"/>
</dbReference>
<keyword evidence="3" id="KW-1185">Reference proteome</keyword>
<comment type="caution">
    <text evidence="2">The sequence shown here is derived from an EMBL/GenBank/DDBJ whole genome shotgun (WGS) entry which is preliminary data.</text>
</comment>
<feature type="transmembrane region" description="Helical" evidence="1">
    <location>
        <begin position="72"/>
        <end position="92"/>
    </location>
</feature>
<protein>
    <recommendedName>
        <fullName evidence="4">DUF998 domain-containing protein</fullName>
    </recommendedName>
</protein>
<dbReference type="EMBL" id="MIJY01000047">
    <property type="protein sequence ID" value="OEG08488.1"/>
    <property type="molecule type" value="Genomic_DNA"/>
</dbReference>
<sequence>MIFVICSELIVPIILGLLYPNYDPVTMLISDFGEDGSPVKIVFKTWQLLDGSLFLLTIPSFYERFKRTSLPLAKSLSIMMGIFAIGDCLITGLFDRSTDPTAIDIEALIHDYASGIGFVALFIGIFLLINLYSIEKKHVYVWNFVLIFILSGIFMILFAAPKIPLIEQFHIPYRGLWQRANLFFLYLPFLVVALNKQSIKG</sequence>
<evidence type="ECO:0008006" key="4">
    <source>
        <dbReference type="Google" id="ProtNLM"/>
    </source>
</evidence>
<feature type="transmembrane region" description="Helical" evidence="1">
    <location>
        <begin position="139"/>
        <end position="160"/>
    </location>
</feature>
<keyword evidence="1" id="KW-0812">Transmembrane</keyword>
<keyword evidence="1" id="KW-1133">Transmembrane helix</keyword>
<accession>A0A1E5G712</accession>
<keyword evidence="1" id="KW-0472">Membrane</keyword>
<proteinExistence type="predicted"/>
<dbReference type="InterPro" id="IPR009339">
    <property type="entry name" value="DUF998"/>
</dbReference>
<gene>
    <name evidence="2" type="ORF">BCR25_13615</name>
</gene>